<evidence type="ECO:0000256" key="1">
    <source>
        <dbReference type="ARBA" id="ARBA00004141"/>
    </source>
</evidence>
<dbReference type="PANTHER" id="PTHR30569:SF0">
    <property type="entry name" value="CYTOSINE PERMEASE"/>
    <property type="match status" value="1"/>
</dbReference>
<dbReference type="RefSeq" id="WP_317016528.1">
    <property type="nucleotide sequence ID" value="NZ_CP136511.1"/>
</dbReference>
<dbReference type="InterPro" id="IPR030191">
    <property type="entry name" value="CodB"/>
</dbReference>
<feature type="transmembrane region" description="Helical" evidence="6">
    <location>
        <begin position="238"/>
        <end position="266"/>
    </location>
</feature>
<dbReference type="Pfam" id="PF02133">
    <property type="entry name" value="Transp_cyt_pur"/>
    <property type="match status" value="1"/>
</dbReference>
<evidence type="ECO:0000256" key="5">
    <source>
        <dbReference type="ARBA" id="ARBA00023136"/>
    </source>
</evidence>
<dbReference type="EMBL" id="CP136511">
    <property type="protein sequence ID" value="WOD14595.1"/>
    <property type="molecule type" value="Genomic_DNA"/>
</dbReference>
<evidence type="ECO:0000313" key="8">
    <source>
        <dbReference type="Proteomes" id="UP001302652"/>
    </source>
</evidence>
<evidence type="ECO:0000256" key="4">
    <source>
        <dbReference type="ARBA" id="ARBA00022989"/>
    </source>
</evidence>
<sequence length="438" mass="45665">MNHSVTPGAATAQHNGLAEEFEHEPVPLARRQSLRSVAAVWFGFPMVLTQAVFGGIITLNLGFIHGVLAILIGNFVLFLYVGALSHIAGSTGLNFGMQAKATFGTKGYAVASGFLSTVVVGWYAFQTGLTGATVHTAFGWNATAVIVFAMVLYTFITFLGIKALSVVGLIAVPFFIIMGLVAVGFAAGEHDLSSIMTYTGTARTMSFGSAVTLVIATFADAGTMTADFTRWSKNGRDGVIASFSAFPVANSIAFLFGAVVVAAGAAVNPTQNGGDFLPLLSGHGPVVSVLALIFVFVNLGSVCAHCLYNGAVGYSHLFGSRMRLMTLVLGLVGGLAAVAGVWSLFPYWLSMLGMFVPPIGAVMIMDQLFFGNAGRLDDAEPFHGKAFAAWALGSIAAVIVHVWVPEYGEALVGLVASGATYAVLGRGRTQRAALNQSV</sequence>
<dbReference type="Proteomes" id="UP001302652">
    <property type="component" value="Chromosome 3"/>
</dbReference>
<dbReference type="Gene3D" id="1.10.4160.10">
    <property type="entry name" value="Hydantoin permease"/>
    <property type="match status" value="1"/>
</dbReference>
<feature type="transmembrane region" description="Helical" evidence="6">
    <location>
        <begin position="410"/>
        <end position="427"/>
    </location>
</feature>
<feature type="transmembrane region" description="Helical" evidence="6">
    <location>
        <begin position="37"/>
        <end position="57"/>
    </location>
</feature>
<keyword evidence="8" id="KW-1185">Reference proteome</keyword>
<accession>A0ABZ0ECE4</accession>
<feature type="transmembrane region" description="Helical" evidence="6">
    <location>
        <begin position="63"/>
        <end position="87"/>
    </location>
</feature>
<feature type="transmembrane region" description="Helical" evidence="6">
    <location>
        <begin position="108"/>
        <end position="125"/>
    </location>
</feature>
<keyword evidence="4 6" id="KW-1133">Transmembrane helix</keyword>
<dbReference type="PANTHER" id="PTHR30569">
    <property type="entry name" value="CYTOSINE TRANSPORTER CODB"/>
    <property type="match status" value="1"/>
</dbReference>
<feature type="transmembrane region" description="Helical" evidence="6">
    <location>
        <begin position="166"/>
        <end position="187"/>
    </location>
</feature>
<organism evidence="7 8">
    <name type="scientific">Paraburkholderia kirstenboschensis</name>
    <dbReference type="NCBI Taxonomy" id="1245436"/>
    <lineage>
        <taxon>Bacteria</taxon>
        <taxon>Pseudomonadati</taxon>
        <taxon>Pseudomonadota</taxon>
        <taxon>Betaproteobacteria</taxon>
        <taxon>Burkholderiales</taxon>
        <taxon>Burkholderiaceae</taxon>
        <taxon>Paraburkholderia</taxon>
    </lineage>
</organism>
<evidence type="ECO:0000256" key="3">
    <source>
        <dbReference type="ARBA" id="ARBA00022692"/>
    </source>
</evidence>
<feature type="transmembrane region" description="Helical" evidence="6">
    <location>
        <begin position="351"/>
        <end position="370"/>
    </location>
</feature>
<feature type="transmembrane region" description="Helical" evidence="6">
    <location>
        <begin position="286"/>
        <end position="312"/>
    </location>
</feature>
<protein>
    <submittedName>
        <fullName evidence="7">Cytosine permease</fullName>
    </submittedName>
</protein>
<keyword evidence="3 6" id="KW-0812">Transmembrane</keyword>
<feature type="transmembrane region" description="Helical" evidence="6">
    <location>
        <begin position="207"/>
        <end position="226"/>
    </location>
</feature>
<name>A0ABZ0ECE4_9BURK</name>
<keyword evidence="5 6" id="KW-0472">Membrane</keyword>
<feature type="transmembrane region" description="Helical" evidence="6">
    <location>
        <begin position="137"/>
        <end position="159"/>
    </location>
</feature>
<comment type="subcellular location">
    <subcellularLocation>
        <location evidence="1">Membrane</location>
        <topology evidence="1">Multi-pass membrane protein</topology>
    </subcellularLocation>
</comment>
<reference evidence="7 8" key="1">
    <citation type="submission" date="2023-10" db="EMBL/GenBank/DDBJ databases">
        <title>Surface-active antibiotics is a multifunctional adaptation for post-fire microbes.</title>
        <authorList>
            <person name="Liu M.D."/>
            <person name="Du Y."/>
            <person name="Koupaei S.K."/>
            <person name="Kim N.R."/>
            <person name="Zhang W."/>
            <person name="Traxler M.F."/>
        </authorList>
    </citation>
    <scope>NUCLEOTIDE SEQUENCE [LARGE SCALE GENOMIC DNA]</scope>
    <source>
        <strain evidence="7 8">F3</strain>
    </source>
</reference>
<evidence type="ECO:0000313" key="7">
    <source>
        <dbReference type="EMBL" id="WOD14595.1"/>
    </source>
</evidence>
<feature type="transmembrane region" description="Helical" evidence="6">
    <location>
        <begin position="324"/>
        <end position="345"/>
    </location>
</feature>
<dbReference type="InterPro" id="IPR001248">
    <property type="entry name" value="Pur-cyt_permease"/>
</dbReference>
<proteinExistence type="inferred from homology"/>
<feature type="transmembrane region" description="Helical" evidence="6">
    <location>
        <begin position="382"/>
        <end position="404"/>
    </location>
</feature>
<gene>
    <name evidence="7" type="ORF">RW095_03985</name>
</gene>
<evidence type="ECO:0000256" key="6">
    <source>
        <dbReference type="SAM" id="Phobius"/>
    </source>
</evidence>
<evidence type="ECO:0000256" key="2">
    <source>
        <dbReference type="ARBA" id="ARBA00008974"/>
    </source>
</evidence>
<comment type="similarity">
    <text evidence="2">Belongs to the purine-cytosine permease (2.A.39) family.</text>
</comment>